<gene>
    <name evidence="1" type="ORF">SAMN04489717_2412</name>
</gene>
<keyword evidence="2" id="KW-1185">Reference proteome</keyword>
<organism evidence="1 2">
    <name type="scientific">Actinopolymorpha singaporensis</name>
    <dbReference type="NCBI Taxonomy" id="117157"/>
    <lineage>
        <taxon>Bacteria</taxon>
        <taxon>Bacillati</taxon>
        <taxon>Actinomycetota</taxon>
        <taxon>Actinomycetes</taxon>
        <taxon>Propionibacteriales</taxon>
        <taxon>Actinopolymorphaceae</taxon>
        <taxon>Actinopolymorpha</taxon>
    </lineage>
</organism>
<evidence type="ECO:0000313" key="1">
    <source>
        <dbReference type="EMBL" id="SDS34920.1"/>
    </source>
</evidence>
<dbReference type="AlphaFoldDB" id="A0A1H1RGV4"/>
<proteinExistence type="predicted"/>
<dbReference type="RefSeq" id="WP_092653265.1">
    <property type="nucleotide sequence ID" value="NZ_LT629732.1"/>
</dbReference>
<dbReference type="STRING" id="117157.SAMN04489717_2412"/>
<evidence type="ECO:0008006" key="3">
    <source>
        <dbReference type="Google" id="ProtNLM"/>
    </source>
</evidence>
<sequence length="138" mass="15888">MPTVRRPFPLLDLVPSVLREVILDFHWEPERLWRSELQPVMVPTAEIEWHLRLPLWAYDGQPFAVSPLEVAADPERYHEQYARTMVADLGCPLHFLDRPGGLTVLDGAHRLLKASLSGHEHVMVKKVPMDLLDEIVVR</sequence>
<dbReference type="OrthoDB" id="3828191at2"/>
<accession>A0A1H1RGV4</accession>
<protein>
    <recommendedName>
        <fullName evidence="3">ParB-like nuclease domain-containing protein</fullName>
    </recommendedName>
</protein>
<reference evidence="1 2" key="1">
    <citation type="submission" date="2016-10" db="EMBL/GenBank/DDBJ databases">
        <authorList>
            <person name="de Groot N.N."/>
        </authorList>
    </citation>
    <scope>NUCLEOTIDE SEQUENCE [LARGE SCALE GENOMIC DNA]</scope>
    <source>
        <strain evidence="1 2">DSM 22024</strain>
    </source>
</reference>
<name>A0A1H1RGV4_9ACTN</name>
<evidence type="ECO:0000313" key="2">
    <source>
        <dbReference type="Proteomes" id="UP000198983"/>
    </source>
</evidence>
<dbReference type="Proteomes" id="UP000198983">
    <property type="component" value="Chromosome I"/>
</dbReference>
<dbReference type="EMBL" id="LT629732">
    <property type="protein sequence ID" value="SDS34920.1"/>
    <property type="molecule type" value="Genomic_DNA"/>
</dbReference>